<protein>
    <submittedName>
        <fullName evidence="1">(rape) hypothetical protein</fullName>
    </submittedName>
</protein>
<proteinExistence type="predicted"/>
<name>A0A816UVG7_BRANA</name>
<dbReference type="OMA" id="AMTNTYE"/>
<dbReference type="Gramene" id="CDX76694">
    <property type="protein sequence ID" value="CDX76694"/>
    <property type="gene ID" value="GSBRNA2T00127178001"/>
</dbReference>
<organism evidence="1">
    <name type="scientific">Brassica napus</name>
    <name type="common">Rape</name>
    <dbReference type="NCBI Taxonomy" id="3708"/>
    <lineage>
        <taxon>Eukaryota</taxon>
        <taxon>Viridiplantae</taxon>
        <taxon>Streptophyta</taxon>
        <taxon>Embryophyta</taxon>
        <taxon>Tracheophyta</taxon>
        <taxon>Spermatophyta</taxon>
        <taxon>Magnoliopsida</taxon>
        <taxon>eudicotyledons</taxon>
        <taxon>Gunneridae</taxon>
        <taxon>Pentapetalae</taxon>
        <taxon>rosids</taxon>
        <taxon>malvids</taxon>
        <taxon>Brassicales</taxon>
        <taxon>Brassicaceae</taxon>
        <taxon>Brassiceae</taxon>
        <taxon>Brassica</taxon>
    </lineage>
</organism>
<dbReference type="EMBL" id="HG994372">
    <property type="protein sequence ID" value="CAF2113733.1"/>
    <property type="molecule type" value="Genomic_DNA"/>
</dbReference>
<dbReference type="AlphaFoldDB" id="A0A816UVG7"/>
<gene>
    <name evidence="1" type="ORF">DARMORV10_C08P38010.1</name>
</gene>
<accession>A0A816UVG7</accession>
<reference evidence="1" key="1">
    <citation type="submission" date="2021-01" db="EMBL/GenBank/DDBJ databases">
        <authorList>
            <consortium name="Genoscope - CEA"/>
            <person name="William W."/>
        </authorList>
    </citation>
    <scope>NUCLEOTIDE SEQUENCE</scope>
</reference>
<dbReference type="Proteomes" id="UP001295469">
    <property type="component" value="Chromosome C08"/>
</dbReference>
<sequence length="66" mass="7654">MVRAKRSAHVVIGAKITRIQELMDNILQRQLQNAGLEGEFGSEKFNFSEWEIGFNAMTNTYEELEY</sequence>
<evidence type="ECO:0000313" key="1">
    <source>
        <dbReference type="EMBL" id="CAF2113733.1"/>
    </source>
</evidence>